<proteinExistence type="predicted"/>
<dbReference type="InterPro" id="IPR000608">
    <property type="entry name" value="UBC"/>
</dbReference>
<dbReference type="PROSITE" id="PS50127">
    <property type="entry name" value="UBC_2"/>
    <property type="match status" value="1"/>
</dbReference>
<dbReference type="EMBL" id="LGTL01000005">
    <property type="protein sequence ID" value="KPA82232.1"/>
    <property type="molecule type" value="Genomic_DNA"/>
</dbReference>
<evidence type="ECO:0000313" key="2">
    <source>
        <dbReference type="EMBL" id="KPA82232.1"/>
    </source>
</evidence>
<dbReference type="VEuPathDB" id="TriTrypDB:LpyrH10_05_2080"/>
<sequence length="164" mass="18132">MSTRTLRRAGLDFGRLQEAVESSSTIVSVENADEHGEVKNGDVFHWRVVANPPASSIYAGATYAILFTLSPDEYPFKPPKVRVLTPIFNPMVSDVGGVCEALLDNAEWKPTVPVVEVVEKVIVSVFVDFKKFDILNDVAAEMMTNKTPAEFKKEVDRVRTTAKS</sequence>
<dbReference type="GeneID" id="26903639"/>
<dbReference type="Proteomes" id="UP000037923">
    <property type="component" value="Unassembled WGS sequence"/>
</dbReference>
<dbReference type="Pfam" id="PF00179">
    <property type="entry name" value="UQ_con"/>
    <property type="match status" value="1"/>
</dbReference>
<comment type="caution">
    <text evidence="2">The sequence shown here is derived from an EMBL/GenBank/DDBJ whole genome shotgun (WGS) entry which is preliminary data.</text>
</comment>
<name>A0A0N0DWV9_LEPPY</name>
<accession>A0A0N0DWV9</accession>
<evidence type="ECO:0000313" key="3">
    <source>
        <dbReference type="Proteomes" id="UP000037923"/>
    </source>
</evidence>
<organism evidence="2 3">
    <name type="scientific">Leptomonas pyrrhocoris</name>
    <name type="common">Firebug parasite</name>
    <dbReference type="NCBI Taxonomy" id="157538"/>
    <lineage>
        <taxon>Eukaryota</taxon>
        <taxon>Discoba</taxon>
        <taxon>Euglenozoa</taxon>
        <taxon>Kinetoplastea</taxon>
        <taxon>Metakinetoplastina</taxon>
        <taxon>Trypanosomatida</taxon>
        <taxon>Trypanosomatidae</taxon>
        <taxon>Leishmaniinae</taxon>
        <taxon>Leptomonas</taxon>
    </lineage>
</organism>
<dbReference type="Gene3D" id="3.10.110.10">
    <property type="entry name" value="Ubiquitin Conjugating Enzyme"/>
    <property type="match status" value="1"/>
</dbReference>
<gene>
    <name evidence="2" type="ORF">ABB37_03348</name>
</gene>
<keyword evidence="3" id="KW-1185">Reference proteome</keyword>
<dbReference type="SUPFAM" id="SSF54495">
    <property type="entry name" value="UBC-like"/>
    <property type="match status" value="1"/>
</dbReference>
<feature type="domain" description="UBC core" evidence="1">
    <location>
        <begin position="4"/>
        <end position="164"/>
    </location>
</feature>
<dbReference type="AlphaFoldDB" id="A0A0N0DWV9"/>
<dbReference type="InterPro" id="IPR016135">
    <property type="entry name" value="UBQ-conjugating_enzyme/RWD"/>
</dbReference>
<evidence type="ECO:0000259" key="1">
    <source>
        <dbReference type="PROSITE" id="PS50127"/>
    </source>
</evidence>
<reference evidence="2 3" key="1">
    <citation type="submission" date="2015-07" db="EMBL/GenBank/DDBJ databases">
        <title>High-quality genome of monoxenous trypanosomatid Leptomonas pyrrhocoris.</title>
        <authorList>
            <person name="Flegontov P."/>
            <person name="Butenko A."/>
            <person name="Firsov S."/>
            <person name="Vlcek C."/>
            <person name="Logacheva M.D."/>
            <person name="Field M."/>
            <person name="Filatov D."/>
            <person name="Flegontova O."/>
            <person name="Gerasimov E."/>
            <person name="Jackson A.P."/>
            <person name="Kelly S."/>
            <person name="Opperdoes F."/>
            <person name="O'Reilly A."/>
            <person name="Votypka J."/>
            <person name="Yurchenko V."/>
            <person name="Lukes J."/>
        </authorList>
    </citation>
    <scope>NUCLEOTIDE SEQUENCE [LARGE SCALE GENOMIC DNA]</scope>
    <source>
        <strain evidence="2">H10</strain>
    </source>
</reference>
<protein>
    <submittedName>
        <fullName evidence="2">Putative ubiquitin-conjugating enzyme</fullName>
    </submittedName>
</protein>
<dbReference type="RefSeq" id="XP_015660671.1">
    <property type="nucleotide sequence ID" value="XM_015800664.1"/>
</dbReference>
<dbReference type="SMART" id="SM00212">
    <property type="entry name" value="UBCc"/>
    <property type="match status" value="1"/>
</dbReference>
<dbReference type="OMA" id="DAFHWRV"/>
<dbReference type="OrthoDB" id="9978460at2759"/>
<dbReference type="PANTHER" id="PTHR24068">
    <property type="entry name" value="UBIQUITIN-CONJUGATING ENZYME E2"/>
    <property type="match status" value="1"/>
</dbReference>